<dbReference type="EMBL" id="OZ019910">
    <property type="protein sequence ID" value="CAK9210773.1"/>
    <property type="molecule type" value="Genomic_DNA"/>
</dbReference>
<dbReference type="InterPro" id="IPR027417">
    <property type="entry name" value="P-loop_NTPase"/>
</dbReference>
<reference evidence="4" key="1">
    <citation type="submission" date="2024-02" db="EMBL/GenBank/DDBJ databases">
        <authorList>
            <consortium name="ELIXIR-Norway"/>
            <consortium name="Elixir Norway"/>
        </authorList>
    </citation>
    <scope>NUCLEOTIDE SEQUENCE</scope>
</reference>
<evidence type="ECO:0000256" key="1">
    <source>
        <dbReference type="ARBA" id="ARBA00022614"/>
    </source>
</evidence>
<evidence type="ECO:0000256" key="2">
    <source>
        <dbReference type="SAM" id="MobiDB-lite"/>
    </source>
</evidence>
<evidence type="ECO:0000313" key="4">
    <source>
        <dbReference type="EMBL" id="CAK9210773.1"/>
    </source>
</evidence>
<sequence>MLESGKRILPVFYRVEVAHLRHPYDGPFAAGLREHKNQGRHQDVKRWETALAKVADLQGFRLAEFNDDEAQLLSRIVREVQRALPARRLLQLPSPRVGLEESLKVVIKKLNLMGDSVGVIGVFGMGGIGKTKLVEEVYDHFAMEKRFEEQSFLRDVRGSTTDPLVLQKQLVYDLLQEDLQSSVGFSNWFKRFARQKVLIVVDDIDHWSQFKVLIPDIDKLARGSRILVTSRDQNVLSNIMRGDGHLTAMHQVELMSPHDSHQLFNLHAFDNEKASDGFQDLATKVADACCCLPLALQVIGAFLFDKKKPEDRDCWHQVTETLRANGDILNQLKISYDGLPSDEARLMFQDIACFFIGKDEQMAMQIFESSSEGPQVSFHALMDKSLVTLDSNRRIRMHDLLRDMGRNVVTKQSQIEGQRSHLWDPAMAERVLRKNQGTDRVRGLSVAGAKDGAAWKAETYTRMSELHFLILDHCQVKGDFSRWSEELRWLQWWSLPLSELPPTLSLLNLSVLDLTGSKSFLCKELQMLILCDCTTLEELPQTIGKLSRLKNLNLHGCSTLKALPDSVGELVELTQLNLSNCRSLERLPDTIGFLSKLKKLWLINCTELKFLPTEFGKLQRLDEFWADATSLSRLPHSFSQLSNLEDLHLHKCEKIQELPSMNGLVKLKFLDMGHIGVQTLPEDFGHLQNLVDLHLYSCKHLQTLPQSFGLLQLQRLQMNGNFNLKMLPKGFGGLKALVDLNISNNSFQQGGLPSDFGRLSALKRLQLQYNYMVSLPEGFKELQALVFLEIHHCPNLVDVQGLPWSLEYLDLGDCPKLIDIPSLKNLHSLKSLILCNCTSLTQLQDLDSLITLEKVNLSGCTMLQNAPTLSHNGGLEACYLSGSYVSMPIASDWLKCSMEARIIRKNEEVFISHLFKLREADHDDQVYFCTLRRRHPFVQALKHGDKICVYARSRYQGWAITVNEAAICVVYSVLGEIHVVENGTIEGDSNVDASEGESESSQGTNDEEDRVASTAAPSATTSSGPSSFASRNECSAGGKDKEDREEDEDEDEGQGDDEKREEDEQPPPPLENTRKKDSRKKSKRGRKSR</sequence>
<protein>
    <recommendedName>
        <fullName evidence="3">TIR domain-containing protein</fullName>
    </recommendedName>
</protein>
<gene>
    <name evidence="4" type="ORF">CSSPTR1EN2_LOCUS10327</name>
</gene>
<dbReference type="SUPFAM" id="SSF52058">
    <property type="entry name" value="L domain-like"/>
    <property type="match status" value="2"/>
</dbReference>
<dbReference type="Pfam" id="PF01582">
    <property type="entry name" value="TIR"/>
    <property type="match status" value="1"/>
</dbReference>
<dbReference type="InterPro" id="IPR002182">
    <property type="entry name" value="NB-ARC"/>
</dbReference>
<dbReference type="Gene3D" id="3.40.50.10140">
    <property type="entry name" value="Toll/interleukin-1 receptor homology (TIR) domain"/>
    <property type="match status" value="1"/>
</dbReference>
<dbReference type="Pfam" id="PF23282">
    <property type="entry name" value="WHD_ROQ1"/>
    <property type="match status" value="1"/>
</dbReference>
<feature type="compositionally biased region" description="Acidic residues" evidence="2">
    <location>
        <begin position="1043"/>
        <end position="1065"/>
    </location>
</feature>
<dbReference type="Gene3D" id="3.80.10.10">
    <property type="entry name" value="Ribonuclease Inhibitor"/>
    <property type="match status" value="2"/>
</dbReference>
<dbReference type="InterPro" id="IPR032675">
    <property type="entry name" value="LRR_dom_sf"/>
</dbReference>
<dbReference type="Pfam" id="PF00931">
    <property type="entry name" value="NB-ARC"/>
    <property type="match status" value="1"/>
</dbReference>
<organism evidence="4 5">
    <name type="scientific">Sphagnum troendelagicum</name>
    <dbReference type="NCBI Taxonomy" id="128251"/>
    <lineage>
        <taxon>Eukaryota</taxon>
        <taxon>Viridiplantae</taxon>
        <taxon>Streptophyta</taxon>
        <taxon>Embryophyta</taxon>
        <taxon>Bryophyta</taxon>
        <taxon>Sphagnophytina</taxon>
        <taxon>Sphagnopsida</taxon>
        <taxon>Sphagnales</taxon>
        <taxon>Sphagnaceae</taxon>
        <taxon>Sphagnum</taxon>
    </lineage>
</organism>
<dbReference type="PANTHER" id="PTHR11017">
    <property type="entry name" value="LEUCINE-RICH REPEAT-CONTAINING PROTEIN"/>
    <property type="match status" value="1"/>
</dbReference>
<name>A0ABP0U1P1_9BRYO</name>
<dbReference type="Gene3D" id="3.40.50.300">
    <property type="entry name" value="P-loop containing nucleotide triphosphate hydrolases"/>
    <property type="match status" value="1"/>
</dbReference>
<dbReference type="InterPro" id="IPR035897">
    <property type="entry name" value="Toll_tir_struct_dom_sf"/>
</dbReference>
<dbReference type="Proteomes" id="UP001497512">
    <property type="component" value="Chromosome 18"/>
</dbReference>
<feature type="domain" description="TIR" evidence="3">
    <location>
        <begin position="1"/>
        <end position="84"/>
    </location>
</feature>
<dbReference type="Gene3D" id="1.10.8.430">
    <property type="entry name" value="Helical domain of apoptotic protease-activating factors"/>
    <property type="match status" value="1"/>
</dbReference>
<dbReference type="SUPFAM" id="SSF52540">
    <property type="entry name" value="P-loop containing nucleoside triphosphate hydrolases"/>
    <property type="match status" value="1"/>
</dbReference>
<dbReference type="PANTHER" id="PTHR11017:SF385">
    <property type="entry name" value="DISEASE RESISTANCE PROTEIN (TIR-NBS-LRR CLASS)-RELATED"/>
    <property type="match status" value="1"/>
</dbReference>
<accession>A0ABP0U1P1</accession>
<keyword evidence="1" id="KW-0433">Leucine-rich repeat</keyword>
<dbReference type="InterPro" id="IPR042197">
    <property type="entry name" value="Apaf_helical"/>
</dbReference>
<evidence type="ECO:0000313" key="5">
    <source>
        <dbReference type="Proteomes" id="UP001497512"/>
    </source>
</evidence>
<feature type="region of interest" description="Disordered" evidence="2">
    <location>
        <begin position="986"/>
        <end position="1089"/>
    </location>
</feature>
<dbReference type="InterPro" id="IPR000157">
    <property type="entry name" value="TIR_dom"/>
</dbReference>
<feature type="compositionally biased region" description="Basic residues" evidence="2">
    <location>
        <begin position="1076"/>
        <end position="1089"/>
    </location>
</feature>
<dbReference type="InterPro" id="IPR044974">
    <property type="entry name" value="Disease_R_plants"/>
</dbReference>
<dbReference type="InterPro" id="IPR058192">
    <property type="entry name" value="WHD_ROQ1-like"/>
</dbReference>
<keyword evidence="5" id="KW-1185">Reference proteome</keyword>
<proteinExistence type="predicted"/>
<dbReference type="PROSITE" id="PS50104">
    <property type="entry name" value="TIR"/>
    <property type="match status" value="1"/>
</dbReference>
<evidence type="ECO:0000259" key="3">
    <source>
        <dbReference type="PROSITE" id="PS50104"/>
    </source>
</evidence>
<dbReference type="PRINTS" id="PR00364">
    <property type="entry name" value="DISEASERSIST"/>
</dbReference>
<feature type="compositionally biased region" description="Low complexity" evidence="2">
    <location>
        <begin position="1012"/>
        <end position="1030"/>
    </location>
</feature>